<organism evidence="4 5">
    <name type="scientific">Aliibacillus thermotolerans</name>
    <dbReference type="NCBI Taxonomy" id="1834418"/>
    <lineage>
        <taxon>Bacteria</taxon>
        <taxon>Bacillati</taxon>
        <taxon>Bacillota</taxon>
        <taxon>Bacilli</taxon>
        <taxon>Bacillales</taxon>
        <taxon>Bacillaceae</taxon>
        <taxon>Aliibacillus</taxon>
    </lineage>
</organism>
<protein>
    <submittedName>
        <fullName evidence="4">Prepilin-type N-terminal cleavage/methylation domain-containing protein</fullName>
    </submittedName>
</protein>
<evidence type="ECO:0000313" key="4">
    <source>
        <dbReference type="EMBL" id="MFC5629196.1"/>
    </source>
</evidence>
<dbReference type="EMBL" id="JBHSPF010000055">
    <property type="protein sequence ID" value="MFC5629196.1"/>
    <property type="molecule type" value="Genomic_DNA"/>
</dbReference>
<proteinExistence type="predicted"/>
<keyword evidence="3" id="KW-0472">Membrane</keyword>
<keyword evidence="2" id="KW-0178">Competence</keyword>
<dbReference type="Proteomes" id="UP001596143">
    <property type="component" value="Unassembled WGS sequence"/>
</dbReference>
<dbReference type="RefSeq" id="WP_270898493.1">
    <property type="nucleotide sequence ID" value="NZ_JBHSPF010000055.1"/>
</dbReference>
<comment type="subcellular location">
    <subcellularLocation>
        <location evidence="1">Cell surface</location>
    </subcellularLocation>
</comment>
<reference evidence="5" key="1">
    <citation type="journal article" date="2019" name="Int. J. Syst. Evol. Microbiol.">
        <title>The Global Catalogue of Microorganisms (GCM) 10K type strain sequencing project: providing services to taxonomists for standard genome sequencing and annotation.</title>
        <authorList>
            <consortium name="The Broad Institute Genomics Platform"/>
            <consortium name="The Broad Institute Genome Sequencing Center for Infectious Disease"/>
            <person name="Wu L."/>
            <person name="Ma J."/>
        </authorList>
    </citation>
    <scope>NUCLEOTIDE SEQUENCE [LARGE SCALE GENOMIC DNA]</scope>
    <source>
        <strain evidence="5">CGMCC 1.15790</strain>
    </source>
</reference>
<dbReference type="PROSITE" id="PS00409">
    <property type="entry name" value="PROKAR_NTER_METHYL"/>
    <property type="match status" value="1"/>
</dbReference>
<keyword evidence="5" id="KW-1185">Reference proteome</keyword>
<keyword evidence="3" id="KW-0812">Transmembrane</keyword>
<dbReference type="InterPro" id="IPR012902">
    <property type="entry name" value="N_methyl_site"/>
</dbReference>
<accession>A0ABW0U6T5</accession>
<evidence type="ECO:0000256" key="1">
    <source>
        <dbReference type="ARBA" id="ARBA00004241"/>
    </source>
</evidence>
<name>A0ABW0U6T5_9BACI</name>
<comment type="caution">
    <text evidence="4">The sequence shown here is derived from an EMBL/GenBank/DDBJ whole genome shotgun (WGS) entry which is preliminary data.</text>
</comment>
<evidence type="ECO:0000256" key="2">
    <source>
        <dbReference type="ARBA" id="ARBA00023287"/>
    </source>
</evidence>
<evidence type="ECO:0000256" key="3">
    <source>
        <dbReference type="SAM" id="Phobius"/>
    </source>
</evidence>
<sequence length="109" mass="12724">MNNEKGLTLIEAVATLSLITFVATILLPIYSALLLEKQTLSETRVAYELLEREALQGEIEKKEEKIHIEKMDTEYVLHKNVKKEGVDICVRWRGANKRQYETCLFVWKR</sequence>
<evidence type="ECO:0000313" key="5">
    <source>
        <dbReference type="Proteomes" id="UP001596143"/>
    </source>
</evidence>
<feature type="transmembrane region" description="Helical" evidence="3">
    <location>
        <begin position="12"/>
        <end position="35"/>
    </location>
</feature>
<gene>
    <name evidence="4" type="ORF">ACFPTR_10010</name>
</gene>
<keyword evidence="3" id="KW-1133">Transmembrane helix</keyword>
<dbReference type="Pfam" id="PF07963">
    <property type="entry name" value="N_methyl"/>
    <property type="match status" value="1"/>
</dbReference>